<evidence type="ECO:0000256" key="1">
    <source>
        <dbReference type="ARBA" id="ARBA00006484"/>
    </source>
</evidence>
<dbReference type="PANTHER" id="PTHR44169:SF6">
    <property type="entry name" value="NADPH-DEPENDENT 1-ACYLDIHYDROXYACETONE PHOSPHATE REDUCTASE"/>
    <property type="match status" value="1"/>
</dbReference>
<dbReference type="PANTHER" id="PTHR44169">
    <property type="entry name" value="NADPH-DEPENDENT 1-ACYLDIHYDROXYACETONE PHOSPHATE REDUCTASE"/>
    <property type="match status" value="1"/>
</dbReference>
<dbReference type="Pfam" id="PF00106">
    <property type="entry name" value="adh_short"/>
    <property type="match status" value="1"/>
</dbReference>
<dbReference type="InterPro" id="IPR020904">
    <property type="entry name" value="Sc_DH/Rdtase_CS"/>
</dbReference>
<dbReference type="Gene3D" id="3.40.50.720">
    <property type="entry name" value="NAD(P)-binding Rossmann-like Domain"/>
    <property type="match status" value="1"/>
</dbReference>
<keyword evidence="7" id="KW-1185">Reference proteome</keyword>
<evidence type="ECO:0000313" key="6">
    <source>
        <dbReference type="EMBL" id="KAL1603641.1"/>
    </source>
</evidence>
<evidence type="ECO:0000256" key="2">
    <source>
        <dbReference type="ARBA" id="ARBA00022857"/>
    </source>
</evidence>
<dbReference type="PROSITE" id="PS00061">
    <property type="entry name" value="ADH_SHORT"/>
    <property type="match status" value="1"/>
</dbReference>
<protein>
    <submittedName>
        <fullName evidence="6">Uncharacterized protein</fullName>
    </submittedName>
</protein>
<name>A0ABR3RGS0_9PLEO</name>
<accession>A0ABR3RGS0</accession>
<dbReference type="SUPFAM" id="SSF51735">
    <property type="entry name" value="NAD(P)-binding Rossmann-fold domains"/>
    <property type="match status" value="1"/>
</dbReference>
<dbReference type="PRINTS" id="PR00081">
    <property type="entry name" value="GDHRDH"/>
</dbReference>
<evidence type="ECO:0000313" key="7">
    <source>
        <dbReference type="Proteomes" id="UP001521785"/>
    </source>
</evidence>
<dbReference type="Proteomes" id="UP001521785">
    <property type="component" value="Unassembled WGS sequence"/>
</dbReference>
<sequence>MSDLRDLENVTLLTLDITKPEQIREAVSNVEKSTGGKLDYLVNNAGHNHFRPILDENIEETRNLFDTNVWGPLAVTQAFSPLVIQAKGSMVFVTSIAGYGNTPWMGTYSASKRSIEIIADTLRHEIQPFGVSVKMIVTGAVISKGQTYFDDFALPENSLYKRIEDTIAARARGEDGVTRMPTAEFATAVVDDIVKQVSGKFWYGDLAQDVKYAWTPQVPQELLDTGAIQGTDHRRSAIDCVNRDAKNVMPSREVADPKVVAAIAKAKAQVLAKAEVRKSQMLSVQQALDLFKDEKGVLMIAQAQAKKQEALKARAEQKAKKDRKRSAALEKFALEKIQKQQSGKK</sequence>
<comment type="similarity">
    <text evidence="1 4">Belongs to the short-chain dehydrogenases/reductases (SDR) family.</text>
</comment>
<dbReference type="InterPro" id="IPR036291">
    <property type="entry name" value="NAD(P)-bd_dom_sf"/>
</dbReference>
<keyword evidence="2" id="KW-0521">NADP</keyword>
<keyword evidence="3" id="KW-0560">Oxidoreductase</keyword>
<reference evidence="6 7" key="1">
    <citation type="submission" date="2024-02" db="EMBL/GenBank/DDBJ databases">
        <title>De novo assembly and annotation of 12 fungi associated with fruit tree decline syndrome in Ontario, Canada.</title>
        <authorList>
            <person name="Sulman M."/>
            <person name="Ellouze W."/>
            <person name="Ilyukhin E."/>
        </authorList>
    </citation>
    <scope>NUCLEOTIDE SEQUENCE [LARGE SCALE GENOMIC DNA]</scope>
    <source>
        <strain evidence="6 7">M42-189</strain>
    </source>
</reference>
<organism evidence="6 7">
    <name type="scientific">Paraconiothyrium brasiliense</name>
    <dbReference type="NCBI Taxonomy" id="300254"/>
    <lineage>
        <taxon>Eukaryota</taxon>
        <taxon>Fungi</taxon>
        <taxon>Dikarya</taxon>
        <taxon>Ascomycota</taxon>
        <taxon>Pezizomycotina</taxon>
        <taxon>Dothideomycetes</taxon>
        <taxon>Pleosporomycetidae</taxon>
        <taxon>Pleosporales</taxon>
        <taxon>Massarineae</taxon>
        <taxon>Didymosphaeriaceae</taxon>
        <taxon>Paraconiothyrium</taxon>
    </lineage>
</organism>
<dbReference type="PRINTS" id="PR00080">
    <property type="entry name" value="SDRFAMILY"/>
</dbReference>
<evidence type="ECO:0000256" key="3">
    <source>
        <dbReference type="ARBA" id="ARBA00023002"/>
    </source>
</evidence>
<evidence type="ECO:0000256" key="5">
    <source>
        <dbReference type="SAM" id="Coils"/>
    </source>
</evidence>
<comment type="caution">
    <text evidence="6">The sequence shown here is derived from an EMBL/GenBank/DDBJ whole genome shotgun (WGS) entry which is preliminary data.</text>
</comment>
<dbReference type="InterPro" id="IPR002347">
    <property type="entry name" value="SDR_fam"/>
</dbReference>
<proteinExistence type="inferred from homology"/>
<gene>
    <name evidence="6" type="ORF">SLS60_005229</name>
</gene>
<dbReference type="EMBL" id="JAKJXO020000006">
    <property type="protein sequence ID" value="KAL1603641.1"/>
    <property type="molecule type" value="Genomic_DNA"/>
</dbReference>
<feature type="coiled-coil region" evidence="5">
    <location>
        <begin position="298"/>
        <end position="325"/>
    </location>
</feature>
<evidence type="ECO:0000256" key="4">
    <source>
        <dbReference type="RuleBase" id="RU000363"/>
    </source>
</evidence>
<keyword evidence="5" id="KW-0175">Coiled coil</keyword>